<dbReference type="GO" id="GO:0006355">
    <property type="term" value="P:regulation of DNA-templated transcription"/>
    <property type="evidence" value="ECO:0007669"/>
    <property type="project" value="UniProtKB-ARBA"/>
</dbReference>
<keyword evidence="6" id="KW-0862">Zinc</keyword>
<keyword evidence="5 8" id="KW-0863">Zinc-finger</keyword>
<evidence type="ECO:0000256" key="5">
    <source>
        <dbReference type="ARBA" id="ARBA00022771"/>
    </source>
</evidence>
<keyword evidence="4" id="KW-0677">Repeat</keyword>
<dbReference type="OrthoDB" id="153872at2759"/>
<dbReference type="InterPro" id="IPR010402">
    <property type="entry name" value="CCT_domain"/>
</dbReference>
<feature type="compositionally biased region" description="Basic and acidic residues" evidence="10">
    <location>
        <begin position="287"/>
        <end position="302"/>
    </location>
</feature>
<dbReference type="CDD" id="cd19821">
    <property type="entry name" value="Bbox1_BBX-like"/>
    <property type="match status" value="2"/>
</dbReference>
<dbReference type="AlphaFoldDB" id="A0A9P1EJV9"/>
<feature type="domain" description="CCT" evidence="12">
    <location>
        <begin position="324"/>
        <end position="366"/>
    </location>
</feature>
<feature type="domain" description="B box-type" evidence="11">
    <location>
        <begin position="11"/>
        <end position="58"/>
    </location>
</feature>
<dbReference type="Proteomes" id="UP001152484">
    <property type="component" value="Unassembled WGS sequence"/>
</dbReference>
<dbReference type="GO" id="GO:0005634">
    <property type="term" value="C:nucleus"/>
    <property type="evidence" value="ECO:0007669"/>
    <property type="project" value="UniProtKB-SubCell"/>
</dbReference>
<accession>A0A9P1EJV9</accession>
<comment type="caution">
    <text evidence="13">The sequence shown here is derived from an EMBL/GenBank/DDBJ whole genome shotgun (WGS) entry which is preliminary data.</text>
</comment>
<evidence type="ECO:0000259" key="11">
    <source>
        <dbReference type="PROSITE" id="PS50119"/>
    </source>
</evidence>
<evidence type="ECO:0000256" key="9">
    <source>
        <dbReference type="PROSITE-ProRule" id="PRU00357"/>
    </source>
</evidence>
<gene>
    <name evidence="13" type="ORF">CEURO_LOCUS19626</name>
</gene>
<evidence type="ECO:0000256" key="1">
    <source>
        <dbReference type="ARBA" id="ARBA00004123"/>
    </source>
</evidence>
<dbReference type="PANTHER" id="PTHR31717">
    <property type="entry name" value="ZINC FINGER PROTEIN CONSTANS-LIKE 10"/>
    <property type="match status" value="1"/>
</dbReference>
<keyword evidence="7 9" id="KW-0539">Nucleus</keyword>
<evidence type="ECO:0000256" key="8">
    <source>
        <dbReference type="PROSITE-ProRule" id="PRU00024"/>
    </source>
</evidence>
<dbReference type="Pfam" id="PF00643">
    <property type="entry name" value="zf-B_box"/>
    <property type="match status" value="1"/>
</dbReference>
<dbReference type="EMBL" id="CAMAPE010000060">
    <property type="protein sequence ID" value="CAH9112529.1"/>
    <property type="molecule type" value="Genomic_DNA"/>
</dbReference>
<dbReference type="PROSITE" id="PS51017">
    <property type="entry name" value="CCT"/>
    <property type="match status" value="1"/>
</dbReference>
<keyword evidence="3" id="KW-0479">Metal-binding</keyword>
<name>A0A9P1EJV9_CUSEU</name>
<dbReference type="PANTHER" id="PTHR31717:SF58">
    <property type="entry name" value="ZINC FINGER PROTEIN CONSTANS-LIKE 13"/>
    <property type="match status" value="1"/>
</dbReference>
<evidence type="ECO:0000256" key="10">
    <source>
        <dbReference type="SAM" id="MobiDB-lite"/>
    </source>
</evidence>
<reference evidence="13" key="1">
    <citation type="submission" date="2022-07" db="EMBL/GenBank/DDBJ databases">
        <authorList>
            <person name="Macas J."/>
            <person name="Novak P."/>
            <person name="Neumann P."/>
        </authorList>
    </citation>
    <scope>NUCLEOTIDE SEQUENCE</scope>
</reference>
<dbReference type="InterPro" id="IPR049808">
    <property type="entry name" value="CONSTANS-like_Bbox1"/>
</dbReference>
<dbReference type="InterPro" id="IPR000315">
    <property type="entry name" value="Znf_B-box"/>
</dbReference>
<dbReference type="Pfam" id="PF06203">
    <property type="entry name" value="CCT"/>
    <property type="match status" value="1"/>
</dbReference>
<protein>
    <submittedName>
        <fullName evidence="13">Uncharacterized protein</fullName>
    </submittedName>
</protein>
<dbReference type="SMART" id="SM00336">
    <property type="entry name" value="BBOX"/>
    <property type="match status" value="2"/>
</dbReference>
<dbReference type="GO" id="GO:0008270">
    <property type="term" value="F:zinc ion binding"/>
    <property type="evidence" value="ECO:0007669"/>
    <property type="project" value="UniProtKB-KW"/>
</dbReference>
<evidence type="ECO:0000256" key="3">
    <source>
        <dbReference type="ARBA" id="ARBA00022723"/>
    </source>
</evidence>
<evidence type="ECO:0000256" key="7">
    <source>
        <dbReference type="ARBA" id="ARBA00023242"/>
    </source>
</evidence>
<organism evidence="13 14">
    <name type="scientific">Cuscuta europaea</name>
    <name type="common">European dodder</name>
    <dbReference type="NCBI Taxonomy" id="41803"/>
    <lineage>
        <taxon>Eukaryota</taxon>
        <taxon>Viridiplantae</taxon>
        <taxon>Streptophyta</taxon>
        <taxon>Embryophyta</taxon>
        <taxon>Tracheophyta</taxon>
        <taxon>Spermatophyta</taxon>
        <taxon>Magnoliopsida</taxon>
        <taxon>eudicotyledons</taxon>
        <taxon>Gunneridae</taxon>
        <taxon>Pentapetalae</taxon>
        <taxon>asterids</taxon>
        <taxon>lamiids</taxon>
        <taxon>Solanales</taxon>
        <taxon>Convolvulaceae</taxon>
        <taxon>Cuscuteae</taxon>
        <taxon>Cuscuta</taxon>
        <taxon>Cuscuta subgen. Cuscuta</taxon>
    </lineage>
</organism>
<evidence type="ECO:0000313" key="14">
    <source>
        <dbReference type="Proteomes" id="UP001152484"/>
    </source>
</evidence>
<dbReference type="PROSITE" id="PS50119">
    <property type="entry name" value="ZF_BBOX"/>
    <property type="match status" value="2"/>
</dbReference>
<evidence type="ECO:0000313" key="13">
    <source>
        <dbReference type="EMBL" id="CAH9112529.1"/>
    </source>
</evidence>
<feature type="region of interest" description="Disordered" evidence="10">
    <location>
        <begin position="351"/>
        <end position="376"/>
    </location>
</feature>
<comment type="similarity">
    <text evidence="2">Belongs to the CONSTANS family.</text>
</comment>
<feature type="domain" description="B box-type" evidence="11">
    <location>
        <begin position="54"/>
        <end position="100"/>
    </location>
</feature>
<evidence type="ECO:0000256" key="4">
    <source>
        <dbReference type="ARBA" id="ARBA00022737"/>
    </source>
</evidence>
<comment type="subcellular location">
    <subcellularLocation>
        <location evidence="1 9">Nucleus</location>
    </subcellularLocation>
</comment>
<feature type="region of interest" description="Disordered" evidence="10">
    <location>
        <begin position="281"/>
        <end position="305"/>
    </location>
</feature>
<evidence type="ECO:0000256" key="6">
    <source>
        <dbReference type="ARBA" id="ARBA00022833"/>
    </source>
</evidence>
<proteinExistence type="inferred from homology"/>
<evidence type="ECO:0000256" key="2">
    <source>
        <dbReference type="ARBA" id="ARBA00010024"/>
    </source>
</evidence>
<keyword evidence="14" id="KW-1185">Reference proteome</keyword>
<sequence length="376" mass="41720">MADVNEGQEGKLSRRCDFCCSALAVLYCRPDSANLCLGCDREVHSTNPLFTKHTRSLLCDACDSSPATIFCCTHSSVFCQNCDWESHSLSLSPAHVRRPLEGFTGCPSVTELLAVFGFPDVGKKALLIHDDDGDGYGCAGDDGSGDDGILDYLVWDTPAVVNLDDLIVAPKNSNPNFQAMGVPPLPKNRNAACGQHKEEILSQLRKMSNLEPDLFADQEEPEPGGGCQSMENELHRLFGETDSRFEQNMDAALIPYSEVKSSGFNWCDDVDDFAPLHGFNENNSSLPDKDSGVANDHNEGESNHSSYIETFPKFVPREVNIRDRESAISRYKEKKKTRKYEKQIRYESRKARAESRIRIKGRFAKMGSRDTGGTQQ</sequence>
<evidence type="ECO:0000259" key="12">
    <source>
        <dbReference type="PROSITE" id="PS51017"/>
    </source>
</evidence>